<comment type="caution">
    <text evidence="3">The sequence shown here is derived from an EMBL/GenBank/DDBJ whole genome shotgun (WGS) entry which is preliminary data.</text>
</comment>
<organism evidence="3 4">
    <name type="scientific">Phyllosticta citribraziliensis</name>
    <dbReference type="NCBI Taxonomy" id="989973"/>
    <lineage>
        <taxon>Eukaryota</taxon>
        <taxon>Fungi</taxon>
        <taxon>Dikarya</taxon>
        <taxon>Ascomycota</taxon>
        <taxon>Pezizomycotina</taxon>
        <taxon>Dothideomycetes</taxon>
        <taxon>Dothideomycetes incertae sedis</taxon>
        <taxon>Botryosphaeriales</taxon>
        <taxon>Phyllostictaceae</taxon>
        <taxon>Phyllosticta</taxon>
    </lineage>
</organism>
<dbReference type="RefSeq" id="XP_066650184.1">
    <property type="nucleotide sequence ID" value="XM_066801879.1"/>
</dbReference>
<reference evidence="3 4" key="1">
    <citation type="submission" date="2024-04" db="EMBL/GenBank/DDBJ databases">
        <title>Phyllosticta paracitricarpa is synonymous to the EU quarantine fungus P. citricarpa based on phylogenomic analyses.</title>
        <authorList>
            <consortium name="Lawrence Berkeley National Laboratory"/>
            <person name="Van ingen-buijs V.A."/>
            <person name="Van westerhoven A.C."/>
            <person name="Haridas S."/>
            <person name="Skiadas P."/>
            <person name="Martin F."/>
            <person name="Groenewald J.Z."/>
            <person name="Crous P.W."/>
            <person name="Seidl M.F."/>
        </authorList>
    </citation>
    <scope>NUCLEOTIDE SEQUENCE [LARGE SCALE GENOMIC DNA]</scope>
    <source>
        <strain evidence="3 4">CPC 17464</strain>
    </source>
</reference>
<sequence length="216" mass="23873">MPPIPVRSASPESADSWSLEAKLGLIAILVAIAVPFVTAVINWAVESNLYGIFKRNLSRSFSRFTTTLKAVGAWLVSHVVALGDCFPRLCGSYKNTFSSSSKGPDPEQPDVPIEVRREPLPQNLPPPPPLSPPQEGLEIQPADIQTFKRRSHSSLGHRKMYRVAYEEFRISTTDRPPTSLRRSSSDPCDFPFKSPETELERSTCDTSTPEPQPLGV</sequence>
<dbReference type="Proteomes" id="UP001360953">
    <property type="component" value="Unassembled WGS sequence"/>
</dbReference>
<evidence type="ECO:0000256" key="1">
    <source>
        <dbReference type="SAM" id="MobiDB-lite"/>
    </source>
</evidence>
<keyword evidence="2" id="KW-1133">Transmembrane helix</keyword>
<dbReference type="GeneID" id="92034785"/>
<keyword evidence="2" id="KW-0472">Membrane</keyword>
<dbReference type="EMBL" id="JBBPEH010000015">
    <property type="protein sequence ID" value="KAK7529818.1"/>
    <property type="molecule type" value="Genomic_DNA"/>
</dbReference>
<evidence type="ECO:0000313" key="4">
    <source>
        <dbReference type="Proteomes" id="UP001360953"/>
    </source>
</evidence>
<evidence type="ECO:0000256" key="2">
    <source>
        <dbReference type="SAM" id="Phobius"/>
    </source>
</evidence>
<keyword evidence="4" id="KW-1185">Reference proteome</keyword>
<accession>A0ABR1L5B4</accession>
<evidence type="ECO:0000313" key="3">
    <source>
        <dbReference type="EMBL" id="KAK7529818.1"/>
    </source>
</evidence>
<proteinExistence type="predicted"/>
<name>A0ABR1L5B4_9PEZI</name>
<gene>
    <name evidence="3" type="ORF">J3D65DRAFT_641316</name>
</gene>
<feature type="compositionally biased region" description="Pro residues" evidence="1">
    <location>
        <begin position="122"/>
        <end position="132"/>
    </location>
</feature>
<protein>
    <submittedName>
        <fullName evidence="3">Uncharacterized protein</fullName>
    </submittedName>
</protein>
<feature type="transmembrane region" description="Helical" evidence="2">
    <location>
        <begin position="23"/>
        <end position="45"/>
    </location>
</feature>
<feature type="compositionally biased region" description="Polar residues" evidence="1">
    <location>
        <begin position="170"/>
        <end position="186"/>
    </location>
</feature>
<keyword evidence="2" id="KW-0812">Transmembrane</keyword>
<feature type="region of interest" description="Disordered" evidence="1">
    <location>
        <begin position="168"/>
        <end position="216"/>
    </location>
</feature>
<feature type="region of interest" description="Disordered" evidence="1">
    <location>
        <begin position="117"/>
        <end position="137"/>
    </location>
</feature>